<feature type="transmembrane region" description="Helical" evidence="9">
    <location>
        <begin position="1627"/>
        <end position="1649"/>
    </location>
</feature>
<feature type="transmembrane region" description="Helical" evidence="9">
    <location>
        <begin position="1661"/>
        <end position="1682"/>
    </location>
</feature>
<dbReference type="SMART" id="SM00823">
    <property type="entry name" value="PKS_PP"/>
    <property type="match status" value="1"/>
</dbReference>
<accession>A0A136PTB7</accession>
<evidence type="ECO:0000256" key="4">
    <source>
        <dbReference type="ARBA" id="ARBA00022553"/>
    </source>
</evidence>
<sequence>MSFGQERIWFTEQLTPGTSGYVVYATSRLRGPLEPDLVRTALDEVAARHDSLRMRFLENDRGEPVVEVLETVRVPFTLAEAVDEATARMLVAEWVRTPFDLTAAPLLRALVVRLADDDHVLHLDMHHIVSDGWSMNLLLNEVATVYGALRDAAETPAAPAVRYVDYAAWQRDRMDGAAARDGLAFWTRTLAGVPPLDLPTDRPRPAVQSYAGGTHRFRLDAELTEGLRRLGRAHRATLYMTLLAGLHATLFRYSGQRDFAVGSPVAGRVTPEAEELIGLFVNTLALRADLSREAPPGGGTGAADDGEPTFGTLLRRTRNTVVRALANQEIPFERLVKELNVTRDVSRTPVFQVLFTLQNYARTTGRWPTGLVAEGFGADGTVSRFDLSLYVSETDTDLRAMLVYNSDLFTPDTAARFADALRTLLRAAVDRPDRPVVDLPLLDPAEQARMLALGTPDGADAPGRADPADGADAHNGNDTDSGADPDSGTDPAGGTGTDSGVRFLAGTGGDGVAAPVTRSALTLADLVTPHAATSPDVPAVVCGADTVTYRDLDRRANQLAHHLRTLGVGPDALVGVLLEQSADLAVALLGVLRAGGAYLPLDPEQPRQRLALMLADARPAVVLTSTDLRDLLPTATDGPVDTGHPTDTGQPVGAQRPAPAGEPVCLDTLGDVLAGRPVTPPEPTATGAHLAYVIYTSGSTGRPKGVAVAHRQVLRYLDGVADRFGVVPGSRYALLQSMSFDFSVTVFYLALATGGTVHLLDRRCTGGELADRLRRHRIDYLKITPSHLAVLAAEVGEAALVPTRALILGGEASDLDWAARFAAAGPGRVFNHYGPTEATVGVTTYEVTPDATGDGPVPLGRPLPHARVYVLDERLRPVPVGVPGEIHLGGDRLARGYLHQPELTDERFVPDPYGPPGARLYRTGDLGRWRADGQLVFLGRRDHQVKIRGYRVELGEVEAALRDLPPVRQAAVLLRDGRLVAWLEHEPGTGRPEPAELRRVLGDRLPDHMVPYRFVWLDRLPLQEHGKVDRRALPEPVDEAPSGERIAPDGPVETLIAGIWQVVLGVPEVGATDDFFDIGGHSLLATQVVARLRRELPAVVADGDAPPVTVMDLFRHRTVRDLAARLAVTDRAPDGLLHELTPPVAGAPVATLVCVPYGGGSAVVYQPLADALPAGYRLLSVAVPGHDIGLADEPAPIDEVAATVVAEILDRVTGPLVLYGHCGPGGALAVEAARRLEAAGRELTAVYLGAVFPFGRPPGGLLGPLLRLRLAERIRSDRIYRTWLQAQGTSIGSLDPDEVAFLIRAMRHDARVSEEYFTDLLHRKVAPLRAPIISVVGEQDRGTEYHEERFREWHFLSDRTALAVIDEGGHYFLKYRAAELAEIVTGVHDRLAGPDPAGTPDRIAAPDAAAGTGRVGTGATGREPTGTAPAGAAGPGVVDADGLDPAWELVAVSDRRADRSAPADAHDPADSPAAGAAVGPAGPGGGRRVRRRDRVPQPSMARFGLIAAGQIMSGTGTALTNFAIPLWIYLETGSLARFALFAVLGLLPGLVVAPLAGALIDRSSRRRIMILAGLAAGGGNAVLAALVLTDQAQAWHFYLLVAWLSVALAFQRLAFVSAVPQLVPKRYLGHANGLAQTATGITQFLVPLISVALLEAVGLRGILIIDVVSYAFAIGVLAAVRFPRTLALRRREGIGEEIMGGLRYALRRREFRAMLAFFAALNLFLFPVLFLLSPLVLGFADLAQVARIALTGGVGAATGGLVMLVWGGPRTHRMRAVLLGTLGIAVACVVTGLRPNLLVIGVGAFGMYFALGLVNGVYNTIVQTKVPPRFHGRVFALNQMVAWSTLPLGWGVIAPFAARVVEPMLLPGGALAPTVGAVIGVGPGRGHALLYLVFGVCIALTALVSLRTRILSRFDLEVPDAPPDDLVGIEAREARAAATRTGGDRT</sequence>
<feature type="domain" description="Major facilitator superfamily (MFS) profile" evidence="11">
    <location>
        <begin position="1502"/>
        <end position="1913"/>
    </location>
</feature>
<dbReference type="Pfam" id="PF00975">
    <property type="entry name" value="Thioesterase"/>
    <property type="match status" value="1"/>
</dbReference>
<feature type="compositionally biased region" description="Low complexity" evidence="8">
    <location>
        <begin position="456"/>
        <end position="470"/>
    </location>
</feature>
<dbReference type="Pfam" id="PF00550">
    <property type="entry name" value="PP-binding"/>
    <property type="match status" value="1"/>
</dbReference>
<feature type="transmembrane region" description="Helical" evidence="9">
    <location>
        <begin position="1776"/>
        <end position="1793"/>
    </location>
</feature>
<dbReference type="InterPro" id="IPR009081">
    <property type="entry name" value="PP-bd_ACP"/>
</dbReference>
<keyword evidence="13" id="KW-1185">Reference proteome</keyword>
<dbReference type="InterPro" id="IPR025110">
    <property type="entry name" value="AMP-bd_C"/>
</dbReference>
<evidence type="ECO:0000313" key="13">
    <source>
        <dbReference type="Proteomes" id="UP000070620"/>
    </source>
</evidence>
<dbReference type="GO" id="GO:0005886">
    <property type="term" value="C:plasma membrane"/>
    <property type="evidence" value="ECO:0007669"/>
    <property type="project" value="UniProtKB-SubCell"/>
</dbReference>
<dbReference type="CDD" id="cd19531">
    <property type="entry name" value="LCL_NRPS-like"/>
    <property type="match status" value="1"/>
</dbReference>
<dbReference type="InterPro" id="IPR020806">
    <property type="entry name" value="PKS_PP-bd"/>
</dbReference>
<dbReference type="PROSITE" id="PS00012">
    <property type="entry name" value="PHOSPHOPANTETHEINE"/>
    <property type="match status" value="1"/>
</dbReference>
<dbReference type="InterPro" id="IPR036259">
    <property type="entry name" value="MFS_trans_sf"/>
</dbReference>
<feature type="compositionally biased region" description="Low complexity" evidence="8">
    <location>
        <begin position="1470"/>
        <end position="1480"/>
    </location>
</feature>
<dbReference type="GO" id="GO:0022857">
    <property type="term" value="F:transmembrane transporter activity"/>
    <property type="evidence" value="ECO:0007669"/>
    <property type="project" value="InterPro"/>
</dbReference>
<evidence type="ECO:0000256" key="8">
    <source>
        <dbReference type="SAM" id="MobiDB-lite"/>
    </source>
</evidence>
<feature type="region of interest" description="Disordered" evidence="8">
    <location>
        <begin position="1392"/>
        <end position="1439"/>
    </location>
</feature>
<feature type="domain" description="Carrier" evidence="10">
    <location>
        <begin position="1047"/>
        <end position="1130"/>
    </location>
</feature>
<evidence type="ECO:0000259" key="10">
    <source>
        <dbReference type="PROSITE" id="PS50075"/>
    </source>
</evidence>
<feature type="compositionally biased region" description="Basic and acidic residues" evidence="8">
    <location>
        <begin position="1455"/>
        <end position="1469"/>
    </location>
</feature>
<dbReference type="FunFam" id="1.10.1200.10:FF:000016">
    <property type="entry name" value="Non-ribosomal peptide synthase"/>
    <property type="match status" value="1"/>
</dbReference>
<dbReference type="InterPro" id="IPR020846">
    <property type="entry name" value="MFS_dom"/>
</dbReference>
<dbReference type="FunFam" id="3.40.50.12780:FF:000012">
    <property type="entry name" value="Non-ribosomal peptide synthetase"/>
    <property type="match status" value="1"/>
</dbReference>
<name>A0A136PTB7_9ACTN</name>
<dbReference type="InterPro" id="IPR023213">
    <property type="entry name" value="CAT-like_dom_sf"/>
</dbReference>
<dbReference type="InterPro" id="IPR006162">
    <property type="entry name" value="Ppantetheine_attach_site"/>
</dbReference>
<comment type="cofactor">
    <cofactor evidence="1">
        <name>pantetheine 4'-phosphate</name>
        <dbReference type="ChEBI" id="CHEBI:47942"/>
    </cofactor>
</comment>
<dbReference type="Gene3D" id="1.10.1200.10">
    <property type="entry name" value="ACP-like"/>
    <property type="match status" value="1"/>
</dbReference>
<evidence type="ECO:0000256" key="3">
    <source>
        <dbReference type="ARBA" id="ARBA00022450"/>
    </source>
</evidence>
<dbReference type="Gene3D" id="3.30.300.30">
    <property type="match status" value="1"/>
</dbReference>
<dbReference type="PROSITE" id="PS00455">
    <property type="entry name" value="AMP_BINDING"/>
    <property type="match status" value="1"/>
</dbReference>
<dbReference type="Gene3D" id="3.30.559.30">
    <property type="entry name" value="Nonribosomal peptide synthetase, condensation domain"/>
    <property type="match status" value="1"/>
</dbReference>
<feature type="transmembrane region" description="Helical" evidence="9">
    <location>
        <begin position="1745"/>
        <end position="1764"/>
    </location>
</feature>
<organism evidence="12 13">
    <name type="scientific">Micromonospora rosaria</name>
    <dbReference type="NCBI Taxonomy" id="47874"/>
    <lineage>
        <taxon>Bacteria</taxon>
        <taxon>Bacillati</taxon>
        <taxon>Actinomycetota</taxon>
        <taxon>Actinomycetes</taxon>
        <taxon>Micromonosporales</taxon>
        <taxon>Micromonosporaceae</taxon>
        <taxon>Micromonospora</taxon>
    </lineage>
</organism>
<proteinExistence type="predicted"/>
<keyword evidence="6 9" id="KW-1133">Transmembrane helix</keyword>
<dbReference type="PANTHER" id="PTHR45527">
    <property type="entry name" value="NONRIBOSOMAL PEPTIDE SYNTHETASE"/>
    <property type="match status" value="1"/>
</dbReference>
<feature type="region of interest" description="Disordered" evidence="8">
    <location>
        <begin position="291"/>
        <end position="310"/>
    </location>
</feature>
<feature type="region of interest" description="Disordered" evidence="8">
    <location>
        <begin position="632"/>
        <end position="660"/>
    </location>
</feature>
<evidence type="ECO:0000256" key="1">
    <source>
        <dbReference type="ARBA" id="ARBA00001957"/>
    </source>
</evidence>
<dbReference type="Pfam" id="PF07690">
    <property type="entry name" value="MFS_1"/>
    <property type="match status" value="1"/>
</dbReference>
<evidence type="ECO:0000256" key="9">
    <source>
        <dbReference type="SAM" id="Phobius"/>
    </source>
</evidence>
<dbReference type="SMART" id="SM00824">
    <property type="entry name" value="PKS_TE"/>
    <property type="match status" value="1"/>
</dbReference>
<dbReference type="Gene3D" id="3.40.50.980">
    <property type="match status" value="2"/>
</dbReference>
<dbReference type="PROSITE" id="PS50850">
    <property type="entry name" value="MFS"/>
    <property type="match status" value="1"/>
</dbReference>
<evidence type="ECO:0000256" key="7">
    <source>
        <dbReference type="ARBA" id="ARBA00023136"/>
    </source>
</evidence>
<dbReference type="Gene3D" id="1.20.1250.20">
    <property type="entry name" value="MFS general substrate transporter like domains"/>
    <property type="match status" value="1"/>
</dbReference>
<evidence type="ECO:0000313" key="12">
    <source>
        <dbReference type="EMBL" id="KXK61574.1"/>
    </source>
</evidence>
<dbReference type="CDD" id="cd05930">
    <property type="entry name" value="A_NRPS"/>
    <property type="match status" value="1"/>
</dbReference>
<dbReference type="Proteomes" id="UP000070620">
    <property type="component" value="Unassembled WGS sequence"/>
</dbReference>
<dbReference type="Pfam" id="PF00501">
    <property type="entry name" value="AMP-binding"/>
    <property type="match status" value="1"/>
</dbReference>
<dbReference type="EMBL" id="LRQV01000038">
    <property type="protein sequence ID" value="KXK61574.1"/>
    <property type="molecule type" value="Genomic_DNA"/>
</dbReference>
<dbReference type="Gene3D" id="2.30.38.10">
    <property type="entry name" value="Luciferase, Domain 3"/>
    <property type="match status" value="1"/>
</dbReference>
<dbReference type="InterPro" id="IPR001031">
    <property type="entry name" value="Thioesterase"/>
</dbReference>
<evidence type="ECO:0000259" key="11">
    <source>
        <dbReference type="PROSITE" id="PS50850"/>
    </source>
</evidence>
<dbReference type="GO" id="GO:0008610">
    <property type="term" value="P:lipid biosynthetic process"/>
    <property type="evidence" value="ECO:0007669"/>
    <property type="project" value="UniProtKB-ARBA"/>
</dbReference>
<dbReference type="Pfam" id="PF13193">
    <property type="entry name" value="AMP-binding_C"/>
    <property type="match status" value="1"/>
</dbReference>
<protein>
    <submittedName>
        <fullName evidence="12">Non-ribosomal peptide synthetase</fullName>
    </submittedName>
</protein>
<evidence type="ECO:0000256" key="6">
    <source>
        <dbReference type="ARBA" id="ARBA00022989"/>
    </source>
</evidence>
<dbReference type="Gene3D" id="3.40.50.1820">
    <property type="entry name" value="alpha/beta hydrolase"/>
    <property type="match status" value="1"/>
</dbReference>
<dbReference type="GO" id="GO:0031177">
    <property type="term" value="F:phosphopantetheine binding"/>
    <property type="evidence" value="ECO:0007669"/>
    <property type="project" value="InterPro"/>
</dbReference>
<feature type="transmembrane region" description="Helical" evidence="9">
    <location>
        <begin position="1535"/>
        <end position="1556"/>
    </location>
</feature>
<dbReference type="InterPro" id="IPR029058">
    <property type="entry name" value="AB_hydrolase_fold"/>
</dbReference>
<feature type="transmembrane region" description="Helical" evidence="9">
    <location>
        <begin position="1568"/>
        <end position="1589"/>
    </location>
</feature>
<feature type="transmembrane region" description="Helical" evidence="9">
    <location>
        <begin position="1595"/>
        <end position="1615"/>
    </location>
</feature>
<evidence type="ECO:0000256" key="2">
    <source>
        <dbReference type="ARBA" id="ARBA00004651"/>
    </source>
</evidence>
<dbReference type="PANTHER" id="PTHR45527:SF1">
    <property type="entry name" value="FATTY ACID SYNTHASE"/>
    <property type="match status" value="1"/>
</dbReference>
<reference evidence="12 13" key="1">
    <citation type="submission" date="2016-01" db="EMBL/GenBank/DDBJ databases">
        <title>Whole genome sequence and analysis of Micromonospora rosaria DSM 803, which can produce antibacterial substance rosamicin.</title>
        <authorList>
            <person name="Yang H."/>
            <person name="He X."/>
            <person name="Zhu D."/>
        </authorList>
    </citation>
    <scope>NUCLEOTIDE SEQUENCE [LARGE SCALE GENOMIC DNA]</scope>
    <source>
        <strain evidence="12 13">DSM 803</strain>
    </source>
</reference>
<keyword evidence="3" id="KW-0596">Phosphopantetheine</keyword>
<dbReference type="InterPro" id="IPR010071">
    <property type="entry name" value="AA_adenyl_dom"/>
</dbReference>
<evidence type="ECO:0000256" key="5">
    <source>
        <dbReference type="ARBA" id="ARBA00022692"/>
    </source>
</evidence>
<dbReference type="InterPro" id="IPR000873">
    <property type="entry name" value="AMP-dep_synth/lig_dom"/>
</dbReference>
<dbReference type="GO" id="GO:0043041">
    <property type="term" value="P:amino acid activation for nonribosomal peptide biosynthetic process"/>
    <property type="evidence" value="ECO:0007669"/>
    <property type="project" value="TreeGrafter"/>
</dbReference>
<dbReference type="FunFam" id="3.40.50.980:FF:000001">
    <property type="entry name" value="Non-ribosomal peptide synthetase"/>
    <property type="match status" value="1"/>
</dbReference>
<keyword evidence="7 9" id="KW-0472">Membrane</keyword>
<feature type="transmembrane region" description="Helical" evidence="9">
    <location>
        <begin position="1799"/>
        <end position="1822"/>
    </location>
</feature>
<feature type="transmembrane region" description="Helical" evidence="9">
    <location>
        <begin position="1834"/>
        <end position="1858"/>
    </location>
</feature>
<dbReference type="SUPFAM" id="SSF52777">
    <property type="entry name" value="CoA-dependent acyltransferases"/>
    <property type="match status" value="2"/>
</dbReference>
<comment type="caution">
    <text evidence="12">The sequence shown here is derived from an EMBL/GenBank/DDBJ whole genome shotgun (WGS) entry which is preliminary data.</text>
</comment>
<keyword evidence="5 9" id="KW-0812">Transmembrane</keyword>
<dbReference type="PROSITE" id="PS50075">
    <property type="entry name" value="CARRIER"/>
    <property type="match status" value="1"/>
</dbReference>
<dbReference type="CDD" id="cd06173">
    <property type="entry name" value="MFS_MefA_like"/>
    <property type="match status" value="1"/>
</dbReference>
<dbReference type="Pfam" id="PF00668">
    <property type="entry name" value="Condensation"/>
    <property type="match status" value="1"/>
</dbReference>
<dbReference type="InterPro" id="IPR036736">
    <property type="entry name" value="ACP-like_sf"/>
</dbReference>
<dbReference type="SUPFAM" id="SSF56801">
    <property type="entry name" value="Acetyl-CoA synthetase-like"/>
    <property type="match status" value="1"/>
</dbReference>
<dbReference type="RefSeq" id="WP_083978455.1">
    <property type="nucleotide sequence ID" value="NZ_JBIUBN010000002.1"/>
</dbReference>
<dbReference type="SUPFAM" id="SSF53474">
    <property type="entry name" value="alpha/beta-Hydrolases"/>
    <property type="match status" value="1"/>
</dbReference>
<dbReference type="NCBIfam" id="TIGR01733">
    <property type="entry name" value="AA-adenyl-dom"/>
    <property type="match status" value="1"/>
</dbReference>
<dbReference type="GO" id="GO:0005737">
    <property type="term" value="C:cytoplasm"/>
    <property type="evidence" value="ECO:0007669"/>
    <property type="project" value="TreeGrafter"/>
</dbReference>
<feature type="compositionally biased region" description="Low complexity" evidence="8">
    <location>
        <begin position="1420"/>
        <end position="1436"/>
    </location>
</feature>
<keyword evidence="4" id="KW-0597">Phosphoprotein</keyword>
<feature type="region of interest" description="Disordered" evidence="8">
    <location>
        <begin position="454"/>
        <end position="503"/>
    </location>
</feature>
<dbReference type="FunFam" id="2.30.38.10:FF:000001">
    <property type="entry name" value="Non-ribosomal peptide synthetase PvdI"/>
    <property type="match status" value="1"/>
</dbReference>
<dbReference type="GO" id="GO:0072330">
    <property type="term" value="P:monocarboxylic acid biosynthetic process"/>
    <property type="evidence" value="ECO:0007669"/>
    <property type="project" value="UniProtKB-ARBA"/>
</dbReference>
<dbReference type="InterPro" id="IPR001242">
    <property type="entry name" value="Condensation_dom"/>
</dbReference>
<feature type="transmembrane region" description="Helical" evidence="9">
    <location>
        <begin position="1713"/>
        <end position="1739"/>
    </location>
</feature>
<dbReference type="GO" id="GO:0044550">
    <property type="term" value="P:secondary metabolite biosynthetic process"/>
    <property type="evidence" value="ECO:0007669"/>
    <property type="project" value="TreeGrafter"/>
</dbReference>
<comment type="subcellular location">
    <subcellularLocation>
        <location evidence="2">Cell membrane</location>
        <topology evidence="2">Multi-pass membrane protein</topology>
    </subcellularLocation>
</comment>
<dbReference type="InterPro" id="IPR020802">
    <property type="entry name" value="TesA-like"/>
</dbReference>
<dbReference type="SUPFAM" id="SSF103473">
    <property type="entry name" value="MFS general substrate transporter"/>
    <property type="match status" value="1"/>
</dbReference>
<dbReference type="GO" id="GO:0003824">
    <property type="term" value="F:catalytic activity"/>
    <property type="evidence" value="ECO:0007669"/>
    <property type="project" value="InterPro"/>
</dbReference>
<gene>
    <name evidence="12" type="ORF">AWW66_12980</name>
</gene>
<feature type="transmembrane region" description="Helical" evidence="9">
    <location>
        <begin position="1888"/>
        <end position="1906"/>
    </location>
</feature>
<dbReference type="Gene3D" id="3.30.559.10">
    <property type="entry name" value="Chloramphenicol acetyltransferase-like domain"/>
    <property type="match status" value="1"/>
</dbReference>
<dbReference type="InterPro" id="IPR045851">
    <property type="entry name" value="AMP-bd_C_sf"/>
</dbReference>
<feature type="region of interest" description="Disordered" evidence="8">
    <location>
        <begin position="1455"/>
        <end position="1494"/>
    </location>
</feature>
<dbReference type="InterPro" id="IPR020845">
    <property type="entry name" value="AMP-binding_CS"/>
</dbReference>
<dbReference type="InterPro" id="IPR011701">
    <property type="entry name" value="MFS"/>
</dbReference>